<dbReference type="InParanoid" id="B0WS48"/>
<dbReference type="InterPro" id="IPR011011">
    <property type="entry name" value="Znf_FYVE_PHD"/>
</dbReference>
<evidence type="ECO:0000256" key="4">
    <source>
        <dbReference type="ARBA" id="ARBA00023054"/>
    </source>
</evidence>
<reference evidence="8" key="1">
    <citation type="submission" date="2007-03" db="EMBL/GenBank/DDBJ databases">
        <title>Annotation of Culex pipiens quinquefasciatus.</title>
        <authorList>
            <consortium name="The Broad Institute Genome Sequencing Platform"/>
            <person name="Atkinson P.W."/>
            <person name="Hemingway J."/>
            <person name="Christensen B.M."/>
            <person name="Higgs S."/>
            <person name="Kodira C."/>
            <person name="Hannick L."/>
            <person name="Megy K."/>
            <person name="O'Leary S."/>
            <person name="Pearson M."/>
            <person name="Haas B.J."/>
            <person name="Mauceli E."/>
            <person name="Wortman J.R."/>
            <person name="Lee N.H."/>
            <person name="Guigo R."/>
            <person name="Stanke M."/>
            <person name="Alvarado L."/>
            <person name="Amedeo P."/>
            <person name="Antoine C.H."/>
            <person name="Arensburger P."/>
            <person name="Bidwell S.L."/>
            <person name="Crawford M."/>
            <person name="Camaro F."/>
            <person name="Devon K."/>
            <person name="Engels R."/>
            <person name="Hammond M."/>
            <person name="Howarth C."/>
            <person name="Koehrsen M."/>
            <person name="Lawson D."/>
            <person name="Montgomery P."/>
            <person name="Nene V."/>
            <person name="Nusbaum C."/>
            <person name="Puiu D."/>
            <person name="Romero-Severson J."/>
            <person name="Severson D.W."/>
            <person name="Shumway M."/>
            <person name="Sisk P."/>
            <person name="Stolte C."/>
            <person name="Zeng Q."/>
            <person name="Eisenstadt E."/>
            <person name="Fraser-Liggett C."/>
            <person name="Strausberg R."/>
            <person name="Galagan J."/>
            <person name="Birren B."/>
            <person name="Collins F.H."/>
        </authorList>
    </citation>
    <scope>NUCLEOTIDE SEQUENCE [LARGE SCALE GENOMIC DNA]</scope>
    <source>
        <strain evidence="8">JHB</strain>
    </source>
</reference>
<organism>
    <name type="scientific">Culex quinquefasciatus</name>
    <name type="common">Southern house mosquito</name>
    <name type="synonym">Culex pungens</name>
    <dbReference type="NCBI Taxonomy" id="7176"/>
    <lineage>
        <taxon>Eukaryota</taxon>
        <taxon>Metazoa</taxon>
        <taxon>Ecdysozoa</taxon>
        <taxon>Arthropoda</taxon>
        <taxon>Hexapoda</taxon>
        <taxon>Insecta</taxon>
        <taxon>Pterygota</taxon>
        <taxon>Neoptera</taxon>
        <taxon>Endopterygota</taxon>
        <taxon>Diptera</taxon>
        <taxon>Nematocera</taxon>
        <taxon>Culicoidea</taxon>
        <taxon>Culicidae</taxon>
        <taxon>Culicinae</taxon>
        <taxon>Culicini</taxon>
        <taxon>Culex</taxon>
        <taxon>Culex</taxon>
    </lineage>
</organism>
<dbReference type="EnsemblMetazoa" id="CPIJ009734-RA">
    <property type="protein sequence ID" value="CPIJ009734-PA"/>
    <property type="gene ID" value="CPIJ009734"/>
</dbReference>
<evidence type="ECO:0000313" key="8">
    <source>
        <dbReference type="EMBL" id="EDS33667.1"/>
    </source>
</evidence>
<dbReference type="GO" id="GO:0005737">
    <property type="term" value="C:cytoplasm"/>
    <property type="evidence" value="ECO:0007669"/>
    <property type="project" value="TreeGrafter"/>
</dbReference>
<dbReference type="VEuPathDB" id="VectorBase:CPIJ009734"/>
<dbReference type="VEuPathDB" id="VectorBase:CQUJHB014212"/>
<dbReference type="SMART" id="SM00064">
    <property type="entry name" value="FYVE"/>
    <property type="match status" value="3"/>
</dbReference>
<dbReference type="PANTHER" id="PTHR45956">
    <property type="entry name" value="RUN AND FYVE DOMAIN-CONTAINING PROTEIN 2-LIKE PROTEIN"/>
    <property type="match status" value="1"/>
</dbReference>
<dbReference type="InterPro" id="IPR047335">
    <property type="entry name" value="RUFY1-3"/>
</dbReference>
<evidence type="ECO:0000256" key="1">
    <source>
        <dbReference type="ARBA" id="ARBA00022723"/>
    </source>
</evidence>
<feature type="region of interest" description="Disordered" evidence="6">
    <location>
        <begin position="371"/>
        <end position="398"/>
    </location>
</feature>
<keyword evidence="10" id="KW-1185">Reference proteome</keyword>
<dbReference type="AlphaFoldDB" id="B0WS48"/>
<keyword evidence="3" id="KW-0862">Zinc</keyword>
<dbReference type="GO" id="GO:0008270">
    <property type="term" value="F:zinc ion binding"/>
    <property type="evidence" value="ECO:0007669"/>
    <property type="project" value="UniProtKB-KW"/>
</dbReference>
<feature type="region of interest" description="Disordered" evidence="6">
    <location>
        <begin position="171"/>
        <end position="198"/>
    </location>
</feature>
<accession>B0WS48</accession>
<dbReference type="PANTHER" id="PTHR45956:SF6">
    <property type="entry name" value="RUN DOMAIN-CONTAINING PROTEIN"/>
    <property type="match status" value="1"/>
</dbReference>
<proteinExistence type="predicted"/>
<keyword evidence="2 5" id="KW-0863">Zinc-finger</keyword>
<evidence type="ECO:0000256" key="2">
    <source>
        <dbReference type="ARBA" id="ARBA00022771"/>
    </source>
</evidence>
<dbReference type="eggNOG" id="KOG4381">
    <property type="taxonomic scope" value="Eukaryota"/>
</dbReference>
<feature type="region of interest" description="Disordered" evidence="6">
    <location>
        <begin position="32"/>
        <end position="59"/>
    </location>
</feature>
<keyword evidence="4" id="KW-0175">Coiled coil</keyword>
<evidence type="ECO:0000256" key="6">
    <source>
        <dbReference type="SAM" id="MobiDB-lite"/>
    </source>
</evidence>
<name>B0WS48_CULQU</name>
<dbReference type="OrthoDB" id="79871at2759"/>
<dbReference type="Gene3D" id="3.30.40.10">
    <property type="entry name" value="Zinc/RING finger domain, C3HC4 (zinc finger)"/>
    <property type="match status" value="3"/>
</dbReference>
<reference evidence="9" key="2">
    <citation type="submission" date="2021-02" db="UniProtKB">
        <authorList>
            <consortium name="EnsemblMetazoa"/>
        </authorList>
    </citation>
    <scope>IDENTIFICATION</scope>
    <source>
        <strain evidence="9">JHB</strain>
    </source>
</reference>
<evidence type="ECO:0000256" key="5">
    <source>
        <dbReference type="PROSITE-ProRule" id="PRU00091"/>
    </source>
</evidence>
<evidence type="ECO:0000259" key="7">
    <source>
        <dbReference type="PROSITE" id="PS50178"/>
    </source>
</evidence>
<feature type="domain" description="FYVE-type" evidence="7">
    <location>
        <begin position="62"/>
        <end position="122"/>
    </location>
</feature>
<gene>
    <name evidence="9" type="primary">6042412</name>
    <name evidence="8" type="ORF">CpipJ_CPIJ009734</name>
</gene>
<feature type="domain" description="FYVE-type" evidence="7">
    <location>
        <begin position="201"/>
        <end position="261"/>
    </location>
</feature>
<protein>
    <submittedName>
        <fullName evidence="8 9">RUN and FYVE domain-containing protein 1</fullName>
    </submittedName>
</protein>
<dbReference type="PROSITE" id="PS50178">
    <property type="entry name" value="ZF_FYVE"/>
    <property type="match status" value="3"/>
</dbReference>
<dbReference type="Proteomes" id="UP000002320">
    <property type="component" value="Unassembled WGS sequence"/>
</dbReference>
<dbReference type="EMBL" id="DS232064">
    <property type="protein sequence ID" value="EDS33667.1"/>
    <property type="molecule type" value="Genomic_DNA"/>
</dbReference>
<evidence type="ECO:0000313" key="9">
    <source>
        <dbReference type="EnsemblMetazoa" id="CPIJ009734-PA"/>
    </source>
</evidence>
<dbReference type="Pfam" id="PF01363">
    <property type="entry name" value="FYVE"/>
    <property type="match status" value="3"/>
</dbReference>
<dbReference type="InterPro" id="IPR013083">
    <property type="entry name" value="Znf_RING/FYVE/PHD"/>
</dbReference>
<dbReference type="InterPro" id="IPR017455">
    <property type="entry name" value="Znf_FYVE-rel"/>
</dbReference>
<evidence type="ECO:0000256" key="3">
    <source>
        <dbReference type="ARBA" id="ARBA00022833"/>
    </source>
</evidence>
<dbReference type="KEGG" id="cqu:CpipJ_CPIJ009734"/>
<sequence>MASLDWEEDQRTLEELGIQLSVSKLQIADLKERAQQQHNQTTSGGGDFKGDSGSNGGSWTPDKGVSNCKGCEKEFSITRRKHHCRHCGAIFCSSCSEHTAVIPGESGGKPVRVCDVCWQRLASSSVLPTQMSRTKADLDKLRKQWEEDQRTLEELGIQLSVSKLQIADLKERAQQQHNQTTSGGGDFKGDSGSNGGSWTPDKGVSNCKGCEKEFSITRRKHHCRHCGAIFCSSCSEHTAVIPGESGGKPVRVCDVCWQRLASSSVLPTVGTSQTLSLQVVSCEQRATRAEADLRIEREWRAAMQDNEVKHKEQISQLQLENRQMVDEAKQMSRTKADLDKLRKQWEEDQRTLEELGIQLSVSKLQIADLKERAQQQHNQTTSGGGDFKGDSGSNGGSWTPDKGVSNCKGCEKEFSITRRKHHCRHCGAIFCSSCSEHTAVIPGESGGKPVRVCDVCWQRLASSSVLPTVVAVKPSGVECNSLKLVFNWVPVGTRKKRGCGEYHVQLN</sequence>
<evidence type="ECO:0000313" key="10">
    <source>
        <dbReference type="Proteomes" id="UP000002320"/>
    </source>
</evidence>
<feature type="domain" description="FYVE-type" evidence="7">
    <location>
        <begin position="401"/>
        <end position="461"/>
    </location>
</feature>
<dbReference type="InterPro" id="IPR000306">
    <property type="entry name" value="Znf_FYVE"/>
</dbReference>
<dbReference type="SUPFAM" id="SSF57903">
    <property type="entry name" value="FYVE/PHD zinc finger"/>
    <property type="match status" value="3"/>
</dbReference>
<dbReference type="HOGENOM" id="CLU_537775_0_0_1"/>
<keyword evidence="1" id="KW-0479">Metal-binding</keyword>